<keyword evidence="2" id="KW-1185">Reference proteome</keyword>
<protein>
    <submittedName>
        <fullName evidence="1">Uncharacterized protein</fullName>
    </submittedName>
</protein>
<reference evidence="1 2" key="1">
    <citation type="journal article" date="2021" name="Front. Genet.">
        <title>Chromosome-Level Genome Assembly Reveals Significant Gene Expansion in the Toll and IMD Signaling Pathways of Dendrolimus kikuchii.</title>
        <authorList>
            <person name="Zhou J."/>
            <person name="Wu P."/>
            <person name="Xiong Z."/>
            <person name="Liu N."/>
            <person name="Zhao N."/>
            <person name="Ji M."/>
            <person name="Qiu Y."/>
            <person name="Yang B."/>
        </authorList>
    </citation>
    <scope>NUCLEOTIDE SEQUENCE [LARGE SCALE GENOMIC DNA]</scope>
    <source>
        <strain evidence="1">Ann1</strain>
    </source>
</reference>
<name>A0ACC1CR58_9NEOP</name>
<dbReference type="Proteomes" id="UP000824533">
    <property type="component" value="Linkage Group LG18"/>
</dbReference>
<gene>
    <name evidence="1" type="ORF">K1T71_010285</name>
</gene>
<evidence type="ECO:0000313" key="2">
    <source>
        <dbReference type="Proteomes" id="UP000824533"/>
    </source>
</evidence>
<evidence type="ECO:0000313" key="1">
    <source>
        <dbReference type="EMBL" id="KAJ0174139.1"/>
    </source>
</evidence>
<comment type="caution">
    <text evidence="1">The sequence shown here is derived from an EMBL/GenBank/DDBJ whole genome shotgun (WGS) entry which is preliminary data.</text>
</comment>
<organism evidence="1 2">
    <name type="scientific">Dendrolimus kikuchii</name>
    <dbReference type="NCBI Taxonomy" id="765133"/>
    <lineage>
        <taxon>Eukaryota</taxon>
        <taxon>Metazoa</taxon>
        <taxon>Ecdysozoa</taxon>
        <taxon>Arthropoda</taxon>
        <taxon>Hexapoda</taxon>
        <taxon>Insecta</taxon>
        <taxon>Pterygota</taxon>
        <taxon>Neoptera</taxon>
        <taxon>Endopterygota</taxon>
        <taxon>Lepidoptera</taxon>
        <taxon>Glossata</taxon>
        <taxon>Ditrysia</taxon>
        <taxon>Bombycoidea</taxon>
        <taxon>Lasiocampidae</taxon>
        <taxon>Dendrolimus</taxon>
    </lineage>
</organism>
<accession>A0ACC1CR58</accession>
<sequence length="236" mass="25791">MLPPPPPPVDPERLEENNLNFGYEEISFFAVCMNVLTTITHFALGAAAFSAFLFVNFIGGTHHLSQHIILCTTGYIILMSQAVLTFNPYNGWASGLKYPKKKFGHLVMQVVGSTLAITGSVIRFYNMRVNLVTIHGIFGLIAMILTVVSLIAGFMNLICPKKFSTLLHRTLHALIGSATLLFAFVCLCFGFNDVYRDVLGDENADLSIAMTAVALVGTLTNAFVNVVKRIKGRSDA</sequence>
<proteinExistence type="predicted"/>
<dbReference type="EMBL" id="CM034404">
    <property type="protein sequence ID" value="KAJ0174139.1"/>
    <property type="molecule type" value="Genomic_DNA"/>
</dbReference>